<dbReference type="SUPFAM" id="SSF51695">
    <property type="entry name" value="PLC-like phosphodiesterases"/>
    <property type="match status" value="1"/>
</dbReference>
<dbReference type="GO" id="GO:0006629">
    <property type="term" value="P:lipid metabolic process"/>
    <property type="evidence" value="ECO:0007669"/>
    <property type="project" value="InterPro"/>
</dbReference>
<dbReference type="InterPro" id="IPR030395">
    <property type="entry name" value="GP_PDE_dom"/>
</dbReference>
<reference evidence="2" key="1">
    <citation type="submission" date="2020-05" db="EMBL/GenBank/DDBJ databases">
        <authorList>
            <person name="Chiriac C."/>
            <person name="Salcher M."/>
            <person name="Ghai R."/>
            <person name="Kavagutti S V."/>
        </authorList>
    </citation>
    <scope>NUCLEOTIDE SEQUENCE</scope>
</reference>
<gene>
    <name evidence="2" type="ORF">UFOPK4028_00632</name>
</gene>
<evidence type="ECO:0000313" key="2">
    <source>
        <dbReference type="EMBL" id="CAB4337270.1"/>
    </source>
</evidence>
<dbReference type="PROSITE" id="PS51704">
    <property type="entry name" value="GP_PDE"/>
    <property type="match status" value="1"/>
</dbReference>
<name>A0A6J5Z9Y6_9ZZZZ</name>
<accession>A0A6J5Z9Y6</accession>
<feature type="domain" description="GP-PDE" evidence="1">
    <location>
        <begin position="1"/>
        <end position="228"/>
    </location>
</feature>
<proteinExistence type="predicted"/>
<dbReference type="GO" id="GO:0008081">
    <property type="term" value="F:phosphoric diester hydrolase activity"/>
    <property type="evidence" value="ECO:0007669"/>
    <property type="project" value="InterPro"/>
</dbReference>
<organism evidence="2">
    <name type="scientific">freshwater metagenome</name>
    <dbReference type="NCBI Taxonomy" id="449393"/>
    <lineage>
        <taxon>unclassified sequences</taxon>
        <taxon>metagenomes</taxon>
        <taxon>ecological metagenomes</taxon>
    </lineage>
</organism>
<dbReference type="PANTHER" id="PTHR46211:SF1">
    <property type="entry name" value="GLYCEROPHOSPHODIESTER PHOSPHODIESTERASE, CYTOPLASMIC"/>
    <property type="match status" value="1"/>
</dbReference>
<dbReference type="Pfam" id="PF03009">
    <property type="entry name" value="GDPD"/>
    <property type="match status" value="1"/>
</dbReference>
<dbReference type="PANTHER" id="PTHR46211">
    <property type="entry name" value="GLYCEROPHOSPHORYL DIESTER PHOSPHODIESTERASE"/>
    <property type="match status" value="1"/>
</dbReference>
<dbReference type="Gene3D" id="3.20.20.190">
    <property type="entry name" value="Phosphatidylinositol (PI) phosphodiesterase"/>
    <property type="match status" value="1"/>
</dbReference>
<dbReference type="EMBL" id="CAESAC010000084">
    <property type="protein sequence ID" value="CAB4337270.1"/>
    <property type="molecule type" value="Genomic_DNA"/>
</dbReference>
<dbReference type="AlphaFoldDB" id="A0A6J5Z9Y6"/>
<sequence length="231" mass="25810">MLIIAHRGASGEFLEGSRGAYEAAIAQKADGLECDLRLTKDNQVICYHDKNTSRLSKTNLTIAKTTYAQLAAAVDPYRFDQLLKLAIENKKDLFLEFKHPVPTGGRIERLVSELLLQHKNEIRDSGIKITAISFSLLATLRNRVLQKDIYQSGLLINNLLYAKLNPTSIYALNLNLLKKNPNLGNKIKKNGGKLYIWTVNDQSDLKFCEKLGADAVITDYPSQARKALGYS</sequence>
<evidence type="ECO:0000259" key="1">
    <source>
        <dbReference type="PROSITE" id="PS51704"/>
    </source>
</evidence>
<dbReference type="InterPro" id="IPR017946">
    <property type="entry name" value="PLC-like_Pdiesterase_TIM-brl"/>
</dbReference>
<protein>
    <submittedName>
        <fullName evidence="2">Unannotated protein</fullName>
    </submittedName>
</protein>